<comment type="caution">
    <text evidence="5">The sequence shown here is derived from an EMBL/GenBank/DDBJ whole genome shotgun (WGS) entry which is preliminary data.</text>
</comment>
<feature type="compositionally biased region" description="Basic residues" evidence="3">
    <location>
        <begin position="329"/>
        <end position="338"/>
    </location>
</feature>
<feature type="region of interest" description="Disordered" evidence="3">
    <location>
        <begin position="233"/>
        <end position="278"/>
    </location>
</feature>
<feature type="compositionally biased region" description="Gly residues" evidence="3">
    <location>
        <begin position="263"/>
        <end position="277"/>
    </location>
</feature>
<dbReference type="PROSITE" id="PS50250">
    <property type="entry name" value="PCI"/>
    <property type="match status" value="1"/>
</dbReference>
<protein>
    <submittedName>
        <fullName evidence="5">COP9 signalosome complex subunit 7</fullName>
    </submittedName>
</protein>
<organism evidence="5 6">
    <name type="scientific">Penicillium brasilianum</name>
    <dbReference type="NCBI Taxonomy" id="104259"/>
    <lineage>
        <taxon>Eukaryota</taxon>
        <taxon>Fungi</taxon>
        <taxon>Dikarya</taxon>
        <taxon>Ascomycota</taxon>
        <taxon>Pezizomycotina</taxon>
        <taxon>Eurotiomycetes</taxon>
        <taxon>Eurotiomycetidae</taxon>
        <taxon>Eurotiales</taxon>
        <taxon>Aspergillaceae</taxon>
        <taxon>Penicillium</taxon>
    </lineage>
</organism>
<keyword evidence="2" id="KW-0736">Signalosome</keyword>
<name>A0A1S9RZW6_PENBI</name>
<dbReference type="EMBL" id="LJBN01000024">
    <property type="protein sequence ID" value="OOQ91073.1"/>
    <property type="molecule type" value="Genomic_DNA"/>
</dbReference>
<dbReference type="Pfam" id="PF01399">
    <property type="entry name" value="PCI"/>
    <property type="match status" value="1"/>
</dbReference>
<dbReference type="AlphaFoldDB" id="A0A1S9RZW6"/>
<evidence type="ECO:0000313" key="6">
    <source>
        <dbReference type="Proteomes" id="UP000190744"/>
    </source>
</evidence>
<dbReference type="InterPro" id="IPR045237">
    <property type="entry name" value="COPS7/eIF3m"/>
</dbReference>
<accession>A0A1S9RZW6</accession>
<dbReference type="SMART" id="SM00088">
    <property type="entry name" value="PINT"/>
    <property type="match status" value="1"/>
</dbReference>
<dbReference type="PANTHER" id="PTHR15350">
    <property type="entry name" value="COP9 SIGNALOSOME COMPLEX SUBUNIT 7/DENDRITIC CELL PROTEIN GA17"/>
    <property type="match status" value="1"/>
</dbReference>
<feature type="region of interest" description="Disordered" evidence="3">
    <location>
        <begin position="90"/>
        <end position="117"/>
    </location>
</feature>
<evidence type="ECO:0000259" key="4">
    <source>
        <dbReference type="PROSITE" id="PS50250"/>
    </source>
</evidence>
<feature type="region of interest" description="Disordered" evidence="3">
    <location>
        <begin position="290"/>
        <end position="338"/>
    </location>
</feature>
<gene>
    <name evidence="5" type="primary">csnG</name>
    <name evidence="5" type="ORF">PEBR_02381</name>
</gene>
<feature type="compositionally biased region" description="Basic and acidic residues" evidence="3">
    <location>
        <begin position="239"/>
        <end position="260"/>
    </location>
</feature>
<feature type="compositionally biased region" description="Polar residues" evidence="3">
    <location>
        <begin position="101"/>
        <end position="113"/>
    </location>
</feature>
<evidence type="ECO:0000256" key="3">
    <source>
        <dbReference type="SAM" id="MobiDB-lite"/>
    </source>
</evidence>
<proteinExistence type="inferred from homology"/>
<feature type="domain" description="PCI" evidence="4">
    <location>
        <begin position="1"/>
        <end position="190"/>
    </location>
</feature>
<evidence type="ECO:0000313" key="5">
    <source>
        <dbReference type="EMBL" id="OOQ91073.1"/>
    </source>
</evidence>
<dbReference type="InterPro" id="IPR000717">
    <property type="entry name" value="PCI_dom"/>
</dbReference>
<dbReference type="Pfam" id="PF22061">
    <property type="entry name" value="CSN7_HB_subdom"/>
    <property type="match status" value="1"/>
</dbReference>
<evidence type="ECO:0000256" key="2">
    <source>
        <dbReference type="ARBA" id="ARBA00022790"/>
    </source>
</evidence>
<comment type="similarity">
    <text evidence="1">Belongs to the CSN7/EIF3M family. CSN7 subfamily.</text>
</comment>
<sequence>MDQTHARALEALQPFVALATSNSATSPRFVANIVTNATSAPQTYVFAELLETPTIQTLAGPNTPAEYQGYLKLLEIFAWGTWQDYQGQRRTRSSKRPLHIDSTNNKLTTTPETPNLPKLSAEQTLKLRLLSLLTLASTTKSLTYQTLMKSLSLSTSADLESLVTTAIYANLITARLSPASTPPTINVTSVAPLRDVPPQSLPKMVTLLTDWESRCGEVVADLETEIARVKANAQKRHAKEQAYRERLEDAVQRRQAETARDGGNSGDGRAGKSGFGRGVDRMAFGLGRNKREADDFDEDDGFVSGDNGESSSRMDIDEGSGVGRGGSRQTKRVVGRKT</sequence>
<dbReference type="Proteomes" id="UP000190744">
    <property type="component" value="Unassembled WGS sequence"/>
</dbReference>
<reference evidence="6" key="1">
    <citation type="submission" date="2015-09" db="EMBL/GenBank/DDBJ databases">
        <authorList>
            <person name="Fill T.P."/>
            <person name="Baretta J.F."/>
            <person name="de Almeida L.G."/>
            <person name="Rocha M."/>
            <person name="de Souza D.H."/>
            <person name="Malavazi I."/>
            <person name="Cerdeira L.T."/>
            <person name="Hong H."/>
            <person name="Samborskyy M."/>
            <person name="de Vasconcelos A.T."/>
            <person name="Leadlay P."/>
            <person name="Rodrigues-Filho E."/>
        </authorList>
    </citation>
    <scope>NUCLEOTIDE SEQUENCE [LARGE SCALE GENOMIC DNA]</scope>
    <source>
        <strain evidence="6">LaBioMMi 136</strain>
    </source>
</reference>
<evidence type="ECO:0000256" key="1">
    <source>
        <dbReference type="ARBA" id="ARBA00008482"/>
    </source>
</evidence>
<dbReference type="PANTHER" id="PTHR15350:SF5">
    <property type="entry name" value="COP9 SIGNALOSOME COMPLEX SUBUNIT 7"/>
    <property type="match status" value="1"/>
</dbReference>
<dbReference type="GO" id="GO:0008180">
    <property type="term" value="C:COP9 signalosome"/>
    <property type="evidence" value="ECO:0007669"/>
    <property type="project" value="UniProtKB-KW"/>
</dbReference>